<dbReference type="Proteomes" id="UP000463951">
    <property type="component" value="Chromosome"/>
</dbReference>
<dbReference type="AlphaFoldDB" id="A0A499UCP3"/>
<sequence length="95" mass="10008">MICAAPHPEDGRRQAPRSKGPCGFSVQMPDRPAAERDEEAVVLWREVTGAIPIGAVPGSLPSGTFSRGHCHGPIVTVDQAFSPGAIPVEGDIYMT</sequence>
<reference evidence="2 3" key="1">
    <citation type="journal article" date="2020" name="Int. J. Syst. Evol. Microbiol.">
        <title>Reclassification of Streptomyces castelarensis and Streptomyces sporoclivatus as later heterotypic synonyms of Streptomyces antimycoticus.</title>
        <authorList>
            <person name="Komaki H."/>
            <person name="Tamura T."/>
        </authorList>
    </citation>
    <scope>NUCLEOTIDE SEQUENCE [LARGE SCALE GENOMIC DNA]</scope>
    <source>
        <strain evidence="2 3">NBRC 100767</strain>
    </source>
</reference>
<proteinExistence type="predicted"/>
<dbReference type="EMBL" id="AP019620">
    <property type="protein sequence ID" value="BBJ37892.1"/>
    <property type="molecule type" value="Genomic_DNA"/>
</dbReference>
<name>A0A499UCP3_9ACTN</name>
<evidence type="ECO:0000256" key="1">
    <source>
        <dbReference type="SAM" id="MobiDB-lite"/>
    </source>
</evidence>
<accession>A0A499UCP3</accession>
<organism evidence="2 3">
    <name type="scientific">Streptomyces antimycoticus</name>
    <dbReference type="NCBI Taxonomy" id="68175"/>
    <lineage>
        <taxon>Bacteria</taxon>
        <taxon>Bacillati</taxon>
        <taxon>Actinomycetota</taxon>
        <taxon>Actinomycetes</taxon>
        <taxon>Kitasatosporales</taxon>
        <taxon>Streptomycetaceae</taxon>
        <taxon>Streptomyces</taxon>
        <taxon>Streptomyces violaceusniger group</taxon>
    </lineage>
</organism>
<protein>
    <submittedName>
        <fullName evidence="2">Uncharacterized protein</fullName>
    </submittedName>
</protein>
<evidence type="ECO:0000313" key="3">
    <source>
        <dbReference type="Proteomes" id="UP000463951"/>
    </source>
</evidence>
<evidence type="ECO:0000313" key="2">
    <source>
        <dbReference type="EMBL" id="BBJ37892.1"/>
    </source>
</evidence>
<feature type="region of interest" description="Disordered" evidence="1">
    <location>
        <begin position="1"/>
        <end position="33"/>
    </location>
</feature>
<gene>
    <name evidence="2" type="ORF">SSPO_006100</name>
</gene>